<keyword evidence="1" id="KW-1133">Transmembrane helix</keyword>
<evidence type="ECO:0000313" key="2">
    <source>
        <dbReference type="EMBL" id="BCJ28621.1"/>
    </source>
</evidence>
<feature type="transmembrane region" description="Helical" evidence="1">
    <location>
        <begin position="156"/>
        <end position="176"/>
    </location>
</feature>
<proteinExistence type="predicted"/>
<dbReference type="GO" id="GO:0140359">
    <property type="term" value="F:ABC-type transporter activity"/>
    <property type="evidence" value="ECO:0007669"/>
    <property type="project" value="InterPro"/>
</dbReference>
<organism evidence="2 3">
    <name type="scientific">Actinocatenispora sera</name>
    <dbReference type="NCBI Taxonomy" id="390989"/>
    <lineage>
        <taxon>Bacteria</taxon>
        <taxon>Bacillati</taxon>
        <taxon>Actinomycetota</taxon>
        <taxon>Actinomycetes</taxon>
        <taxon>Micromonosporales</taxon>
        <taxon>Micromonosporaceae</taxon>
        <taxon>Actinocatenispora</taxon>
    </lineage>
</organism>
<dbReference type="AlphaFoldDB" id="A0A810L2I6"/>
<keyword evidence="1" id="KW-0812">Transmembrane</keyword>
<gene>
    <name evidence="2" type="ORF">Asera_27290</name>
</gene>
<name>A0A810L2I6_9ACTN</name>
<feature type="transmembrane region" description="Helical" evidence="1">
    <location>
        <begin position="285"/>
        <end position="310"/>
    </location>
</feature>
<accession>A0A810L2I6</accession>
<keyword evidence="1" id="KW-0472">Membrane</keyword>
<feature type="transmembrane region" description="Helical" evidence="1">
    <location>
        <begin position="183"/>
        <end position="204"/>
    </location>
</feature>
<evidence type="ECO:0000256" key="1">
    <source>
        <dbReference type="SAM" id="Phobius"/>
    </source>
</evidence>
<protein>
    <submittedName>
        <fullName evidence="2">Transporter</fullName>
    </submittedName>
</protein>
<evidence type="ECO:0000313" key="3">
    <source>
        <dbReference type="Proteomes" id="UP000680750"/>
    </source>
</evidence>
<sequence length="316" mass="34089">MLIALVIVLATAACVLVLTGRSMRVTWHAMGLDRCRDLIGNAGHGGRCGSQLSVFAGRPPASLADFVVYGLHLVPPLIGMFVGAPLLAREFETGTVRFAWTQGVGRHRLVAAKMVLLAAVVCAATVALGAVFSWWYQLFDFVDVPGGRWTAPAFDLGAGSLAGWSLFGFGLGVLSGAVLRRTVAAMAATGIAYAIPAILVPWLVRPRVLALFPVTSAVSVPESSPQRGNLVLHRWIVDGHGTRLDEDTNPIFPRMANMTPHQIERWLTAHHASIWQTYQPASRLWMFQTIEGAGLTVLAVALGLLTLRWLGRLTIR</sequence>
<dbReference type="EMBL" id="AP023354">
    <property type="protein sequence ID" value="BCJ28621.1"/>
    <property type="molecule type" value="Genomic_DNA"/>
</dbReference>
<dbReference type="GO" id="GO:0005886">
    <property type="term" value="C:plasma membrane"/>
    <property type="evidence" value="ECO:0007669"/>
    <property type="project" value="UniProtKB-SubCell"/>
</dbReference>
<dbReference type="Proteomes" id="UP000680750">
    <property type="component" value="Chromosome"/>
</dbReference>
<feature type="transmembrane region" description="Helical" evidence="1">
    <location>
        <begin position="66"/>
        <end position="88"/>
    </location>
</feature>
<reference evidence="2" key="1">
    <citation type="submission" date="2020-08" db="EMBL/GenBank/DDBJ databases">
        <title>Whole genome shotgun sequence of Actinocatenispora sera NBRC 101916.</title>
        <authorList>
            <person name="Komaki H."/>
            <person name="Tamura T."/>
        </authorList>
    </citation>
    <scope>NUCLEOTIDE SEQUENCE</scope>
    <source>
        <strain evidence="2">NBRC 101916</strain>
    </source>
</reference>
<feature type="transmembrane region" description="Helical" evidence="1">
    <location>
        <begin position="109"/>
        <end position="136"/>
    </location>
</feature>
<dbReference type="KEGG" id="aser:Asera_27290"/>
<keyword evidence="3" id="KW-1185">Reference proteome</keyword>